<dbReference type="GO" id="GO:0006260">
    <property type="term" value="P:DNA replication"/>
    <property type="evidence" value="ECO:0007669"/>
    <property type="project" value="UniProtKB-UniRule"/>
</dbReference>
<dbReference type="SUPFAM" id="SSF52540">
    <property type="entry name" value="P-loop containing nucleoside triphosphate hydrolases"/>
    <property type="match status" value="1"/>
</dbReference>
<dbReference type="CDD" id="cd03242">
    <property type="entry name" value="ABC_RecF"/>
    <property type="match status" value="1"/>
</dbReference>
<dbReference type="Proteomes" id="UP000003860">
    <property type="component" value="Unassembled WGS sequence"/>
</dbReference>
<evidence type="ECO:0000256" key="3">
    <source>
        <dbReference type="ARBA" id="ARBA00020170"/>
    </source>
</evidence>
<evidence type="ECO:0000313" key="16">
    <source>
        <dbReference type="Proteomes" id="UP000003860"/>
    </source>
</evidence>
<keyword evidence="5 12" id="KW-0235">DNA replication</keyword>
<dbReference type="InterPro" id="IPR027417">
    <property type="entry name" value="P-loop_NTPase"/>
</dbReference>
<feature type="domain" description="RecF/RecN/SMC N-terminal" evidence="14">
    <location>
        <begin position="3"/>
        <end position="353"/>
    </location>
</feature>
<gene>
    <name evidence="12" type="primary">recF</name>
    <name evidence="15" type="ORF">Cpap_2084</name>
</gene>
<keyword evidence="8 12" id="KW-0067">ATP-binding</keyword>
<evidence type="ECO:0000256" key="8">
    <source>
        <dbReference type="ARBA" id="ARBA00022840"/>
    </source>
</evidence>
<evidence type="ECO:0000256" key="4">
    <source>
        <dbReference type="ARBA" id="ARBA00022490"/>
    </source>
</evidence>
<dbReference type="InterPro" id="IPR003395">
    <property type="entry name" value="RecF/RecN/SMC_N"/>
</dbReference>
<dbReference type="GO" id="GO:0005737">
    <property type="term" value="C:cytoplasm"/>
    <property type="evidence" value="ECO:0007669"/>
    <property type="project" value="UniProtKB-SubCell"/>
</dbReference>
<evidence type="ECO:0000259" key="14">
    <source>
        <dbReference type="Pfam" id="PF02463"/>
    </source>
</evidence>
<evidence type="ECO:0000256" key="2">
    <source>
        <dbReference type="ARBA" id="ARBA00008016"/>
    </source>
</evidence>
<keyword evidence="4 12" id="KW-0963">Cytoplasm</keyword>
<feature type="binding site" evidence="12">
    <location>
        <begin position="30"/>
        <end position="37"/>
    </location>
    <ligand>
        <name>ATP</name>
        <dbReference type="ChEBI" id="CHEBI:30616"/>
    </ligand>
</feature>
<evidence type="ECO:0000256" key="9">
    <source>
        <dbReference type="ARBA" id="ARBA00023125"/>
    </source>
</evidence>
<comment type="caution">
    <text evidence="15">The sequence shown here is derived from an EMBL/GenBank/DDBJ whole genome shotgun (WGS) entry which is preliminary data.</text>
</comment>
<dbReference type="GO" id="GO:0000731">
    <property type="term" value="P:DNA synthesis involved in DNA repair"/>
    <property type="evidence" value="ECO:0007669"/>
    <property type="project" value="TreeGrafter"/>
</dbReference>
<comment type="function">
    <text evidence="12 13">The RecF protein is involved in DNA metabolism; it is required for DNA replication and normal SOS inducibility. RecF binds preferentially to single-stranded, linear DNA. It also seems to bind ATP.</text>
</comment>
<evidence type="ECO:0000256" key="12">
    <source>
        <dbReference type="HAMAP-Rule" id="MF_00365"/>
    </source>
</evidence>
<keyword evidence="7 12" id="KW-0227">DNA damage</keyword>
<comment type="similarity">
    <text evidence="2 12 13">Belongs to the RecF family.</text>
</comment>
<keyword evidence="11 12" id="KW-0742">SOS response</keyword>
<dbReference type="GO" id="GO:0006302">
    <property type="term" value="P:double-strand break repair"/>
    <property type="evidence" value="ECO:0007669"/>
    <property type="project" value="TreeGrafter"/>
</dbReference>
<dbReference type="InterPro" id="IPR018078">
    <property type="entry name" value="DNA-binding_RecF_CS"/>
</dbReference>
<dbReference type="PANTHER" id="PTHR32182">
    <property type="entry name" value="DNA REPLICATION AND REPAIR PROTEIN RECF"/>
    <property type="match status" value="1"/>
</dbReference>
<dbReference type="eggNOG" id="COG1195">
    <property type="taxonomic scope" value="Bacteria"/>
</dbReference>
<dbReference type="InterPro" id="IPR001238">
    <property type="entry name" value="DNA-binding_RecF"/>
</dbReference>
<evidence type="ECO:0000256" key="7">
    <source>
        <dbReference type="ARBA" id="ARBA00022763"/>
    </source>
</evidence>
<sequence>MIVKSLVLKNYRNHTNTRLVFSDRFNIIYGDNGQGKTNILEAIYLCASGRSHRTAKDSELIKFGCDSFSINANVFNIGSLEKDIEIKYYENQKNKLKINEIPIKKIGALMGNLYAVLFSPEDLFIVKQGPTERRRFVDITLSQIRPSYFYNLQQLTKILKQRNTLLKNINSNPKLMDTVDIWNIRLAEVAASIITARRTFSKMLSNLAESQHNFLTEKSEKISFDYKCSFQITEDDDKNKIQNLYIKSLEKTLSRDIILGYTTMGPHRDDYDIMVNGKSLKLFGSQGQQRSAVLSLKIAEIELIKRETEQYPVLLLDDVMSELDNNRQKYLMESIKEVQTFVTCTSTEHFENLLSGESNFFKIVGGNIQCSL</sequence>
<dbReference type="InterPro" id="IPR042174">
    <property type="entry name" value="RecF_2"/>
</dbReference>
<proteinExistence type="inferred from homology"/>
<evidence type="ECO:0000313" key="15">
    <source>
        <dbReference type="EMBL" id="EGD47681.1"/>
    </source>
</evidence>
<evidence type="ECO:0000256" key="11">
    <source>
        <dbReference type="ARBA" id="ARBA00023236"/>
    </source>
</evidence>
<keyword evidence="10 12" id="KW-0234">DNA repair</keyword>
<organism evidence="15 16">
    <name type="scientific">Ruminiclostridium papyrosolvens DSM 2782</name>
    <dbReference type="NCBI Taxonomy" id="588581"/>
    <lineage>
        <taxon>Bacteria</taxon>
        <taxon>Bacillati</taxon>
        <taxon>Bacillota</taxon>
        <taxon>Clostridia</taxon>
        <taxon>Eubacteriales</taxon>
        <taxon>Oscillospiraceae</taxon>
        <taxon>Ruminiclostridium</taxon>
    </lineage>
</organism>
<dbReference type="GO" id="GO:0003697">
    <property type="term" value="F:single-stranded DNA binding"/>
    <property type="evidence" value="ECO:0007669"/>
    <property type="project" value="UniProtKB-UniRule"/>
</dbReference>
<dbReference type="EMBL" id="ACXX02000006">
    <property type="protein sequence ID" value="EGD47681.1"/>
    <property type="molecule type" value="Genomic_DNA"/>
</dbReference>
<dbReference type="HAMAP" id="MF_00365">
    <property type="entry name" value="RecF"/>
    <property type="match status" value="1"/>
</dbReference>
<name>F1TCG4_9FIRM</name>
<dbReference type="GO" id="GO:0009432">
    <property type="term" value="P:SOS response"/>
    <property type="evidence" value="ECO:0007669"/>
    <property type="project" value="UniProtKB-UniRule"/>
</dbReference>
<evidence type="ECO:0000256" key="10">
    <source>
        <dbReference type="ARBA" id="ARBA00023204"/>
    </source>
</evidence>
<dbReference type="STRING" id="588581.Cpap_2084"/>
<evidence type="ECO:0000256" key="1">
    <source>
        <dbReference type="ARBA" id="ARBA00004496"/>
    </source>
</evidence>
<dbReference type="GO" id="GO:0005524">
    <property type="term" value="F:ATP binding"/>
    <property type="evidence" value="ECO:0007669"/>
    <property type="project" value="UniProtKB-UniRule"/>
</dbReference>
<evidence type="ECO:0000256" key="13">
    <source>
        <dbReference type="RuleBase" id="RU000578"/>
    </source>
</evidence>
<accession>F1TCG4</accession>
<evidence type="ECO:0000256" key="6">
    <source>
        <dbReference type="ARBA" id="ARBA00022741"/>
    </source>
</evidence>
<dbReference type="NCBIfam" id="TIGR00611">
    <property type="entry name" value="recf"/>
    <property type="match status" value="1"/>
</dbReference>
<dbReference type="Gene3D" id="1.20.1050.90">
    <property type="entry name" value="RecF/RecN/SMC, N-terminal domain"/>
    <property type="match status" value="1"/>
</dbReference>
<dbReference type="AlphaFoldDB" id="F1TCG4"/>
<keyword evidence="9 12" id="KW-0238">DNA-binding</keyword>
<evidence type="ECO:0000256" key="5">
    <source>
        <dbReference type="ARBA" id="ARBA00022705"/>
    </source>
</evidence>
<dbReference type="PROSITE" id="PS00618">
    <property type="entry name" value="RECF_2"/>
    <property type="match status" value="1"/>
</dbReference>
<reference evidence="15" key="1">
    <citation type="submission" date="2009-07" db="EMBL/GenBank/DDBJ databases">
        <authorList>
            <consortium name="US DOE Joint Genome Institute (JGI-PGF)"/>
            <person name="Lucas S."/>
            <person name="Copeland A."/>
            <person name="Lapidus A."/>
            <person name="Glavina del Rio T."/>
            <person name="Tice H."/>
            <person name="Bruce D."/>
            <person name="Goodwin L."/>
            <person name="Pitluck S."/>
            <person name="Larimer F."/>
            <person name="Land M.L."/>
            <person name="Mouttaki H."/>
            <person name="He Z."/>
            <person name="Zhou J."/>
            <person name="Hemme C.L."/>
        </authorList>
    </citation>
    <scope>NUCLEOTIDE SEQUENCE</scope>
    <source>
        <strain evidence="15">DSM 2782</strain>
    </source>
</reference>
<protein>
    <recommendedName>
        <fullName evidence="3 12">DNA replication and repair protein RecF</fullName>
    </recommendedName>
</protein>
<dbReference type="PANTHER" id="PTHR32182:SF0">
    <property type="entry name" value="DNA REPLICATION AND REPAIR PROTEIN RECF"/>
    <property type="match status" value="1"/>
</dbReference>
<reference evidence="15" key="2">
    <citation type="submission" date="2011-01" db="EMBL/GenBank/DDBJ databases">
        <title>The Non-contiguous Finished genome of Clostridium papyrosolvens.</title>
        <authorList>
            <person name="Lucas S."/>
            <person name="Copeland A."/>
            <person name="Lapidus A."/>
            <person name="Cheng J.-F."/>
            <person name="Goodwin L."/>
            <person name="Pitluck S."/>
            <person name="Misra M."/>
            <person name="Chertkov O."/>
            <person name="Detter J.C."/>
            <person name="Han C."/>
            <person name="Tapia R."/>
            <person name="Land M."/>
            <person name="Hauser L."/>
            <person name="Kyrpides N."/>
            <person name="Ivanova N."/>
            <person name="Pagani I."/>
            <person name="Mouttaki H."/>
            <person name="He Z."/>
            <person name="Zhou J."/>
            <person name="Hemme C.L."/>
            <person name="Woyke T."/>
        </authorList>
    </citation>
    <scope>NUCLEOTIDE SEQUENCE [LARGE SCALE GENOMIC DNA]</scope>
    <source>
        <strain evidence="15">DSM 2782</strain>
    </source>
</reference>
<keyword evidence="16" id="KW-1185">Reference proteome</keyword>
<keyword evidence="6 12" id="KW-0547">Nucleotide-binding</keyword>
<comment type="subcellular location">
    <subcellularLocation>
        <location evidence="1 12 13">Cytoplasm</location>
    </subcellularLocation>
</comment>
<dbReference type="Pfam" id="PF02463">
    <property type="entry name" value="SMC_N"/>
    <property type="match status" value="1"/>
</dbReference>
<dbReference type="Gene3D" id="3.40.50.300">
    <property type="entry name" value="P-loop containing nucleotide triphosphate hydrolases"/>
    <property type="match status" value="1"/>
</dbReference>